<sequence length="143" mass="15358">MRACPGVLAPGRLCGVLALARLYAGERWHRARRGNGREGLRGAGAETRVRGRPDLLVRLGAAPGRERVGLRRLPPRPGPVTRLATTLRRLLVEPGLVQGLRGLPVLRPVGGLPRLPRLPRLAGLGVLGLMRGLRGLAGLRPLR</sequence>
<dbReference type="RefSeq" id="WP_185110446.1">
    <property type="nucleotide sequence ID" value="NZ_JACHMI010000001.1"/>
</dbReference>
<proteinExistence type="predicted"/>
<gene>
    <name evidence="1" type="ORF">HD593_010742</name>
</gene>
<dbReference type="EMBL" id="JACHMI010000001">
    <property type="protein sequence ID" value="MBB6555947.1"/>
    <property type="molecule type" value="Genomic_DNA"/>
</dbReference>
<reference evidence="1 2" key="1">
    <citation type="submission" date="2020-08" db="EMBL/GenBank/DDBJ databases">
        <title>Sequencing the genomes of 1000 actinobacteria strains.</title>
        <authorList>
            <person name="Klenk H.-P."/>
        </authorList>
    </citation>
    <scope>NUCLEOTIDE SEQUENCE [LARGE SCALE GENOMIC DNA]</scope>
    <source>
        <strain evidence="1 2">DSM 43768</strain>
    </source>
</reference>
<evidence type="ECO:0000313" key="2">
    <source>
        <dbReference type="Proteomes" id="UP000565579"/>
    </source>
</evidence>
<keyword evidence="2" id="KW-1185">Reference proteome</keyword>
<name>A0A7X0U5E8_9ACTN</name>
<evidence type="ECO:0000313" key="1">
    <source>
        <dbReference type="EMBL" id="MBB6555947.1"/>
    </source>
</evidence>
<dbReference type="AlphaFoldDB" id="A0A7X0U5E8"/>
<accession>A0A7X0U5E8</accession>
<organism evidence="1 2">
    <name type="scientific">Nonomuraea rubra</name>
    <dbReference type="NCBI Taxonomy" id="46180"/>
    <lineage>
        <taxon>Bacteria</taxon>
        <taxon>Bacillati</taxon>
        <taxon>Actinomycetota</taxon>
        <taxon>Actinomycetes</taxon>
        <taxon>Streptosporangiales</taxon>
        <taxon>Streptosporangiaceae</taxon>
        <taxon>Nonomuraea</taxon>
    </lineage>
</organism>
<dbReference type="Proteomes" id="UP000565579">
    <property type="component" value="Unassembled WGS sequence"/>
</dbReference>
<protein>
    <submittedName>
        <fullName evidence="1">Uncharacterized protein</fullName>
    </submittedName>
</protein>
<comment type="caution">
    <text evidence="1">The sequence shown here is derived from an EMBL/GenBank/DDBJ whole genome shotgun (WGS) entry which is preliminary data.</text>
</comment>